<dbReference type="Proteomes" id="UP000719942">
    <property type="component" value="Unassembled WGS sequence"/>
</dbReference>
<name>A0ABS7DL42_9FIRM</name>
<feature type="transmembrane region" description="Helical" evidence="1">
    <location>
        <begin position="66"/>
        <end position="84"/>
    </location>
</feature>
<organism evidence="2 3">
    <name type="scientific">Caproiciproducens faecalis</name>
    <dbReference type="NCBI Taxonomy" id="2820301"/>
    <lineage>
        <taxon>Bacteria</taxon>
        <taxon>Bacillati</taxon>
        <taxon>Bacillota</taxon>
        <taxon>Clostridia</taxon>
        <taxon>Eubacteriales</taxon>
        <taxon>Acutalibacteraceae</taxon>
        <taxon>Caproiciproducens</taxon>
    </lineage>
</organism>
<proteinExistence type="predicted"/>
<evidence type="ECO:0000256" key="1">
    <source>
        <dbReference type="SAM" id="Phobius"/>
    </source>
</evidence>
<comment type="caution">
    <text evidence="2">The sequence shown here is derived from an EMBL/GenBank/DDBJ whole genome shotgun (WGS) entry which is preliminary data.</text>
</comment>
<feature type="transmembrane region" description="Helical" evidence="1">
    <location>
        <begin position="35"/>
        <end position="60"/>
    </location>
</feature>
<dbReference type="RefSeq" id="WP_219964378.1">
    <property type="nucleotide sequence ID" value="NZ_JAGFNZ010000001.1"/>
</dbReference>
<evidence type="ECO:0000313" key="3">
    <source>
        <dbReference type="Proteomes" id="UP000719942"/>
    </source>
</evidence>
<keyword evidence="1" id="KW-1133">Transmembrane helix</keyword>
<reference evidence="2 3" key="1">
    <citation type="submission" date="2021-03" db="EMBL/GenBank/DDBJ databases">
        <title>Caproiciproducens sp. nov. isolated from feces of cow.</title>
        <authorList>
            <person name="Choi J.-Y."/>
        </authorList>
    </citation>
    <scope>NUCLEOTIDE SEQUENCE [LARGE SCALE GENOMIC DNA]</scope>
    <source>
        <strain evidence="2 3">AGMB10547</strain>
    </source>
</reference>
<protein>
    <recommendedName>
        <fullName evidence="4">YcxB-like protein domain-containing protein</fullName>
    </recommendedName>
</protein>
<sequence>MEEKNSEVIAINKKQLQESDFCEWLVATVVKRARIAFLTMIACVSLIILISLIASLYGAHVIDGKMILLLIICVLIAVLCRFVLPKWLGKIRYRQHLTITKGIDDRRIVFYQDHLAFIVDKTVTNQFSYSDIQRTILTKNLYILQFPNRVSCMLRRDGFIEGSLEIVQKQITGFTQGNE</sequence>
<keyword evidence="1" id="KW-0472">Membrane</keyword>
<gene>
    <name evidence="2" type="ORF">J5W02_04245</name>
</gene>
<evidence type="ECO:0008006" key="4">
    <source>
        <dbReference type="Google" id="ProtNLM"/>
    </source>
</evidence>
<accession>A0ABS7DL42</accession>
<keyword evidence="3" id="KW-1185">Reference proteome</keyword>
<keyword evidence="1" id="KW-0812">Transmembrane</keyword>
<evidence type="ECO:0000313" key="2">
    <source>
        <dbReference type="EMBL" id="MBW7572014.1"/>
    </source>
</evidence>
<dbReference type="EMBL" id="JAGFNZ010000001">
    <property type="protein sequence ID" value="MBW7572014.1"/>
    <property type="molecule type" value="Genomic_DNA"/>
</dbReference>